<keyword evidence="2" id="KW-1185">Reference proteome</keyword>
<dbReference type="Proteomes" id="UP000294200">
    <property type="component" value="Unassembled WGS sequence"/>
</dbReference>
<evidence type="ECO:0000313" key="1">
    <source>
        <dbReference type="EMBL" id="TCG01134.1"/>
    </source>
</evidence>
<feature type="non-terminal residue" evidence="1">
    <location>
        <position position="1"/>
    </location>
</feature>
<reference evidence="1 2" key="1">
    <citation type="submission" date="2017-02" db="EMBL/GenBank/DDBJ databases">
        <title>Paraburkholderia sophoroidis sp. nov. and Paraburkholderia steynii sp. nov. rhizobial symbionts of the fynbos legume Hypocalyptus sophoroides.</title>
        <authorList>
            <person name="Steenkamp E.T."/>
            <person name="Beukes C.W."/>
            <person name="Van Zyl E."/>
            <person name="Avontuur J."/>
            <person name="Chan W.Y."/>
            <person name="Hassen A."/>
            <person name="Palmer M."/>
            <person name="Mthombeni L."/>
            <person name="Phalane F."/>
            <person name="Sereme K."/>
            <person name="Venter S.N."/>
        </authorList>
    </citation>
    <scope>NUCLEOTIDE SEQUENCE [LARGE SCALE GENOMIC DNA]</scope>
    <source>
        <strain evidence="1 2">HC1.1ba</strain>
    </source>
</reference>
<comment type="caution">
    <text evidence="1">The sequence shown here is derived from an EMBL/GenBank/DDBJ whole genome shotgun (WGS) entry which is preliminary data.</text>
</comment>
<evidence type="ECO:0000313" key="2">
    <source>
        <dbReference type="Proteomes" id="UP000294200"/>
    </source>
</evidence>
<proteinExistence type="predicted"/>
<protein>
    <submittedName>
        <fullName evidence="1">Uncharacterized protein</fullName>
    </submittedName>
</protein>
<sequence>LRKFLEIWGQQRPFTLQWARLFYMYGEGQNPRSCSHNSISAIDDGDAVFNMSGRRAVAGLLAGGASCAATGVTRRAP</sequence>
<dbReference type="AlphaFoldDB" id="A0A4R0WUK1"/>
<name>A0A4R0WUK1_9BURK</name>
<organism evidence="1 2">
    <name type="scientific">Paraburkholderia steynii</name>
    <dbReference type="NCBI Taxonomy" id="1245441"/>
    <lineage>
        <taxon>Bacteria</taxon>
        <taxon>Pseudomonadati</taxon>
        <taxon>Pseudomonadota</taxon>
        <taxon>Betaproteobacteria</taxon>
        <taxon>Burkholderiales</taxon>
        <taxon>Burkholderiaceae</taxon>
        <taxon>Paraburkholderia</taxon>
    </lineage>
</organism>
<accession>A0A4R0WUK1</accession>
<dbReference type="EMBL" id="MWML01000963">
    <property type="protein sequence ID" value="TCG01134.1"/>
    <property type="molecule type" value="Genomic_DNA"/>
</dbReference>
<gene>
    <name evidence="1" type="ORF">BZM27_54535</name>
</gene>